<evidence type="ECO:0000256" key="4">
    <source>
        <dbReference type="RuleBase" id="RU362063"/>
    </source>
</evidence>
<sequence>MIRRASVLPIVVVIVSALLALGAAGSARAEAITTLIAEKAAETFGYALPAHSEFNVSMRNPEPGEAQFISDFWMDRDTGQFIANAVTKSGETRRVSGLAALMIPVPVPTRRIMPDTILTKQDFQIVSLPYARVGAYAVTSLDHLVGQQVRRMLSPGRPVMSQSVAPPLVIDRGDRVSIRYSKGPMTLSAPGRAITSAQADQEVRVINLASNKTVTGIARTSGIVEIVK</sequence>
<keyword evidence="6" id="KW-0966">Cell projection</keyword>
<accession>A0ABV7ANE9</accession>
<organism evidence="6 7">
    <name type="scientific">Acidimangrovimonas pyrenivorans</name>
    <dbReference type="NCBI Taxonomy" id="2030798"/>
    <lineage>
        <taxon>Bacteria</taxon>
        <taxon>Pseudomonadati</taxon>
        <taxon>Pseudomonadota</taxon>
        <taxon>Alphaproteobacteria</taxon>
        <taxon>Rhodobacterales</taxon>
        <taxon>Paracoccaceae</taxon>
        <taxon>Acidimangrovimonas</taxon>
    </lineage>
</organism>
<evidence type="ECO:0000256" key="3">
    <source>
        <dbReference type="ARBA" id="ARBA00022764"/>
    </source>
</evidence>
<comment type="function">
    <text evidence="4">Involved in the assembly process of the P-ring formation. It may associate with FlgF on the rod constituting a structure essential for the P-ring assembly or may act as a modulator protein for the P-ring assembly.</text>
</comment>
<feature type="chain" id="PRO_5044981552" description="Flagella basal body P-ring formation protein FlgA" evidence="4">
    <location>
        <begin position="30"/>
        <end position="228"/>
    </location>
</feature>
<reference evidence="7" key="1">
    <citation type="journal article" date="2019" name="Int. J. Syst. Evol. Microbiol.">
        <title>The Global Catalogue of Microorganisms (GCM) 10K type strain sequencing project: providing services to taxonomists for standard genome sequencing and annotation.</title>
        <authorList>
            <consortium name="The Broad Institute Genomics Platform"/>
            <consortium name="The Broad Institute Genome Sequencing Center for Infectious Disease"/>
            <person name="Wu L."/>
            <person name="Ma J."/>
        </authorList>
    </citation>
    <scope>NUCLEOTIDE SEQUENCE [LARGE SCALE GENOMIC DNA]</scope>
    <source>
        <strain evidence="7">KCTC 62192</strain>
    </source>
</reference>
<dbReference type="CDD" id="cd11614">
    <property type="entry name" value="SAF_CpaB_FlgA_like"/>
    <property type="match status" value="1"/>
</dbReference>
<comment type="caution">
    <text evidence="6">The sequence shown here is derived from an EMBL/GenBank/DDBJ whole genome shotgun (WGS) entry which is preliminary data.</text>
</comment>
<dbReference type="InterPro" id="IPR039246">
    <property type="entry name" value="Flagellar_FlgA"/>
</dbReference>
<dbReference type="RefSeq" id="WP_377835532.1">
    <property type="nucleotide sequence ID" value="NZ_JBHRSK010000026.1"/>
</dbReference>
<dbReference type="EMBL" id="JBHRSK010000026">
    <property type="protein sequence ID" value="MFC2970507.1"/>
    <property type="molecule type" value="Genomic_DNA"/>
</dbReference>
<comment type="subcellular location">
    <subcellularLocation>
        <location evidence="1 4">Periplasm</location>
    </subcellularLocation>
</comment>
<dbReference type="PANTHER" id="PTHR36307:SF1">
    <property type="entry name" value="FLAGELLA BASAL BODY P-RING FORMATION PROTEIN FLGA"/>
    <property type="match status" value="1"/>
</dbReference>
<proteinExistence type="inferred from homology"/>
<keyword evidence="3 4" id="KW-0574">Periplasm</keyword>
<name>A0ABV7ANE9_9RHOB</name>
<evidence type="ECO:0000256" key="1">
    <source>
        <dbReference type="ARBA" id="ARBA00004418"/>
    </source>
</evidence>
<dbReference type="Gene3D" id="3.90.1210.10">
    <property type="entry name" value="Antifreeze-like/N-acetylneuraminic acid synthase C-terminal domain"/>
    <property type="match status" value="1"/>
</dbReference>
<keyword evidence="2 4" id="KW-0732">Signal</keyword>
<dbReference type="PANTHER" id="PTHR36307">
    <property type="entry name" value="FLAGELLA BASAL BODY P-RING FORMATION PROTEIN FLGA"/>
    <property type="match status" value="1"/>
</dbReference>
<gene>
    <name evidence="6" type="primary">flgA</name>
    <name evidence="6" type="ORF">ACFOES_20615</name>
</gene>
<protein>
    <recommendedName>
        <fullName evidence="4">Flagella basal body P-ring formation protein FlgA</fullName>
    </recommendedName>
</protein>
<evidence type="ECO:0000259" key="5">
    <source>
        <dbReference type="SMART" id="SM00858"/>
    </source>
</evidence>
<keyword evidence="6" id="KW-0282">Flagellum</keyword>
<dbReference type="SMART" id="SM00858">
    <property type="entry name" value="SAF"/>
    <property type="match status" value="1"/>
</dbReference>
<dbReference type="InterPro" id="IPR017585">
    <property type="entry name" value="SAF_FlgA"/>
</dbReference>
<keyword evidence="4" id="KW-1005">Bacterial flagellum biogenesis</keyword>
<feature type="domain" description="SAF" evidence="5">
    <location>
        <begin position="103"/>
        <end position="165"/>
    </location>
</feature>
<keyword evidence="6" id="KW-0969">Cilium</keyword>
<dbReference type="InterPro" id="IPR013974">
    <property type="entry name" value="SAF"/>
</dbReference>
<dbReference type="NCBIfam" id="TIGR03170">
    <property type="entry name" value="flgA_cterm"/>
    <property type="match status" value="1"/>
</dbReference>
<dbReference type="Gene3D" id="2.30.30.760">
    <property type="match status" value="1"/>
</dbReference>
<evidence type="ECO:0000313" key="7">
    <source>
        <dbReference type="Proteomes" id="UP001595443"/>
    </source>
</evidence>
<dbReference type="Pfam" id="PF13144">
    <property type="entry name" value="ChapFlgA"/>
    <property type="match status" value="1"/>
</dbReference>
<comment type="similarity">
    <text evidence="4">Belongs to the FlgA family.</text>
</comment>
<feature type="signal peptide" evidence="4">
    <location>
        <begin position="1"/>
        <end position="29"/>
    </location>
</feature>
<dbReference type="Proteomes" id="UP001595443">
    <property type="component" value="Unassembled WGS sequence"/>
</dbReference>
<evidence type="ECO:0000313" key="6">
    <source>
        <dbReference type="EMBL" id="MFC2970507.1"/>
    </source>
</evidence>
<evidence type="ECO:0000256" key="2">
    <source>
        <dbReference type="ARBA" id="ARBA00022729"/>
    </source>
</evidence>
<keyword evidence="7" id="KW-1185">Reference proteome</keyword>